<dbReference type="AlphaFoldDB" id="A0A803L7M9"/>
<accession>A0A803L7M9</accession>
<evidence type="ECO:0000313" key="2">
    <source>
        <dbReference type="Proteomes" id="UP000596660"/>
    </source>
</evidence>
<evidence type="ECO:0000313" key="1">
    <source>
        <dbReference type="EnsemblPlants" id="AUR62007868-RA:cds"/>
    </source>
</evidence>
<reference evidence="1" key="1">
    <citation type="journal article" date="2017" name="Nature">
        <title>The genome of Chenopodium quinoa.</title>
        <authorList>
            <person name="Jarvis D.E."/>
            <person name="Ho Y.S."/>
            <person name="Lightfoot D.J."/>
            <person name="Schmoeckel S.M."/>
            <person name="Li B."/>
            <person name="Borm T.J.A."/>
            <person name="Ohyanagi H."/>
            <person name="Mineta K."/>
            <person name="Michell C.T."/>
            <person name="Saber N."/>
            <person name="Kharbatia N.M."/>
            <person name="Rupper R.R."/>
            <person name="Sharp A.R."/>
            <person name="Dally N."/>
            <person name="Boughton B.A."/>
            <person name="Woo Y.H."/>
            <person name="Gao G."/>
            <person name="Schijlen E.G.W.M."/>
            <person name="Guo X."/>
            <person name="Momin A.A."/>
            <person name="Negrao S."/>
            <person name="Al-Babili S."/>
            <person name="Gehring C."/>
            <person name="Roessner U."/>
            <person name="Jung C."/>
            <person name="Murphy K."/>
            <person name="Arold S.T."/>
            <person name="Gojobori T."/>
            <person name="van der Linden C.G."/>
            <person name="van Loo E.N."/>
            <person name="Jellen E.N."/>
            <person name="Maughan P.J."/>
            <person name="Tester M."/>
        </authorList>
    </citation>
    <scope>NUCLEOTIDE SEQUENCE [LARGE SCALE GENOMIC DNA]</scope>
    <source>
        <strain evidence="1">cv. PI 614886</strain>
    </source>
</reference>
<dbReference type="EnsemblPlants" id="AUR62007868-RA">
    <property type="protein sequence ID" value="AUR62007868-RA:cds"/>
    <property type="gene ID" value="AUR62007868"/>
</dbReference>
<protein>
    <recommendedName>
        <fullName evidence="3">RNase H type-1 domain-containing protein</fullName>
    </recommendedName>
</protein>
<reference evidence="1" key="2">
    <citation type="submission" date="2021-03" db="UniProtKB">
        <authorList>
            <consortium name="EnsemblPlants"/>
        </authorList>
    </citation>
    <scope>IDENTIFICATION</scope>
</reference>
<name>A0A803L7M9_CHEQI</name>
<dbReference type="Gramene" id="AUR62007868-RA">
    <property type="protein sequence ID" value="AUR62007868-RA:cds"/>
    <property type="gene ID" value="AUR62007868"/>
</dbReference>
<evidence type="ECO:0008006" key="3">
    <source>
        <dbReference type="Google" id="ProtNLM"/>
    </source>
</evidence>
<keyword evidence="2" id="KW-1185">Reference proteome</keyword>
<organism evidence="1 2">
    <name type="scientific">Chenopodium quinoa</name>
    <name type="common">Quinoa</name>
    <dbReference type="NCBI Taxonomy" id="63459"/>
    <lineage>
        <taxon>Eukaryota</taxon>
        <taxon>Viridiplantae</taxon>
        <taxon>Streptophyta</taxon>
        <taxon>Embryophyta</taxon>
        <taxon>Tracheophyta</taxon>
        <taxon>Spermatophyta</taxon>
        <taxon>Magnoliopsida</taxon>
        <taxon>eudicotyledons</taxon>
        <taxon>Gunneridae</taxon>
        <taxon>Pentapetalae</taxon>
        <taxon>Caryophyllales</taxon>
        <taxon>Chenopodiaceae</taxon>
        <taxon>Chenopodioideae</taxon>
        <taxon>Atripliceae</taxon>
        <taxon>Chenopodium</taxon>
    </lineage>
</organism>
<proteinExistence type="predicted"/>
<dbReference type="Proteomes" id="UP000596660">
    <property type="component" value="Unplaced"/>
</dbReference>
<sequence length="82" mass="9321">MLKDPKSFKDHDLGNIIRDVASLLERNWTVQVFHASRTVNFVANRLAIMGRTKIKTGEIVPFSYPPTELFETYAAEIPDMAP</sequence>